<dbReference type="Proteomes" id="UP001059597">
    <property type="component" value="Plasmid SNP1"/>
</dbReference>
<feature type="compositionally biased region" description="Low complexity" evidence="1">
    <location>
        <begin position="9"/>
        <end position="21"/>
    </location>
</feature>
<name>A0ABM8A7R5_STRNI</name>
<dbReference type="EMBL" id="AP026074">
    <property type="protein sequence ID" value="BDM74689.1"/>
    <property type="molecule type" value="Genomic_DNA"/>
</dbReference>
<reference evidence="2" key="1">
    <citation type="submission" date="2022-06" db="EMBL/GenBank/DDBJ databases">
        <title>Complete genome sequence of Streptomyces nigrescens HEK616.</title>
        <authorList>
            <person name="Asamizu S."/>
            <person name="Onaka H."/>
        </authorList>
    </citation>
    <scope>NUCLEOTIDE SEQUENCE</scope>
    <source>
        <strain evidence="2">HEK616</strain>
        <plasmid evidence="2">SNP1</plasmid>
    </source>
</reference>
<evidence type="ECO:0000313" key="3">
    <source>
        <dbReference type="Proteomes" id="UP001059597"/>
    </source>
</evidence>
<geneLocation type="plasmid" evidence="2 3">
    <name>SNP1</name>
</geneLocation>
<sequence length="88" mass="9427">MRGGDPVRRGLTPPLGHPPLGRARRLAHRCGRKPSNRLALLGLAPALRCHRGEATHPRGTWPCGPVSPGIGILSGGWSITRHIQAVCY</sequence>
<feature type="region of interest" description="Disordered" evidence="1">
    <location>
        <begin position="1"/>
        <end position="27"/>
    </location>
</feature>
<evidence type="ECO:0000313" key="2">
    <source>
        <dbReference type="EMBL" id="BDM74689.1"/>
    </source>
</evidence>
<protein>
    <submittedName>
        <fullName evidence="2">Uncharacterized protein</fullName>
    </submittedName>
</protein>
<keyword evidence="3" id="KW-1185">Reference proteome</keyword>
<proteinExistence type="predicted"/>
<evidence type="ECO:0000256" key="1">
    <source>
        <dbReference type="SAM" id="MobiDB-lite"/>
    </source>
</evidence>
<keyword evidence="2" id="KW-0614">Plasmid</keyword>
<organism evidence="2 3">
    <name type="scientific">Streptomyces nigrescens</name>
    <dbReference type="NCBI Taxonomy" id="1920"/>
    <lineage>
        <taxon>Bacteria</taxon>
        <taxon>Bacillati</taxon>
        <taxon>Actinomycetota</taxon>
        <taxon>Actinomycetes</taxon>
        <taxon>Kitasatosporales</taxon>
        <taxon>Streptomycetaceae</taxon>
        <taxon>Streptomyces</taxon>
    </lineage>
</organism>
<accession>A0ABM8A7R5</accession>
<gene>
    <name evidence="2" type="ORF">HEK616_81760</name>
</gene>